<evidence type="ECO:0000256" key="1">
    <source>
        <dbReference type="SAM" id="SignalP"/>
    </source>
</evidence>
<dbReference type="RefSeq" id="WP_092700938.1">
    <property type="nucleotide sequence ID" value="NZ_FOSR01000001.1"/>
</dbReference>
<sequence length="116" mass="11916">MKKYVFTLACSSALALASTAAFAQQMDPNMPGMAGMQAAKPTQAQGVGIVKAIDTAKGTITLQHQAIAAIGWPAMTMTFKADPPALLQKVKVGEQVKFTLHPAGMASTVTAISPAG</sequence>
<dbReference type="InterPro" id="IPR042230">
    <property type="entry name" value="CusF_sf"/>
</dbReference>
<reference evidence="3" key="1">
    <citation type="submission" date="2016-10" db="EMBL/GenBank/DDBJ databases">
        <authorList>
            <person name="Varghese N."/>
            <person name="Submissions S."/>
        </authorList>
    </citation>
    <scope>NUCLEOTIDE SEQUENCE [LARGE SCALE GENOMIC DNA]</scope>
    <source>
        <strain evidence="3">MO64</strain>
    </source>
</reference>
<dbReference type="EMBL" id="FOSR01000001">
    <property type="protein sequence ID" value="SFK29615.1"/>
    <property type="molecule type" value="Genomic_DNA"/>
</dbReference>
<feature type="signal peptide" evidence="1">
    <location>
        <begin position="1"/>
        <end position="23"/>
    </location>
</feature>
<accession>A0A1I3YCT2</accession>
<dbReference type="InterPro" id="IPR021647">
    <property type="entry name" value="CusF_Ec"/>
</dbReference>
<gene>
    <name evidence="2" type="ORF">SAMN05192579_101433</name>
</gene>
<dbReference type="Proteomes" id="UP000198725">
    <property type="component" value="Unassembled WGS sequence"/>
</dbReference>
<protein>
    <submittedName>
        <fullName evidence="2">Cu(I)/Ag(I) efflux system protein CusF</fullName>
    </submittedName>
</protein>
<proteinExistence type="predicted"/>
<dbReference type="AlphaFoldDB" id="A0A1I3YCT2"/>
<name>A0A1I3YCT2_9GAMM</name>
<keyword evidence="1" id="KW-0732">Signal</keyword>
<organism evidence="2 3">
    <name type="scientific">Rhodanobacter glycinis</name>
    <dbReference type="NCBI Taxonomy" id="582702"/>
    <lineage>
        <taxon>Bacteria</taxon>
        <taxon>Pseudomonadati</taxon>
        <taxon>Pseudomonadota</taxon>
        <taxon>Gammaproteobacteria</taxon>
        <taxon>Lysobacterales</taxon>
        <taxon>Rhodanobacteraceae</taxon>
        <taxon>Rhodanobacter</taxon>
    </lineage>
</organism>
<evidence type="ECO:0000313" key="3">
    <source>
        <dbReference type="Proteomes" id="UP000198725"/>
    </source>
</evidence>
<dbReference type="Gene3D" id="2.40.50.320">
    <property type="entry name" value="Copper binding periplasmic protein CusF"/>
    <property type="match status" value="1"/>
</dbReference>
<evidence type="ECO:0000313" key="2">
    <source>
        <dbReference type="EMBL" id="SFK29615.1"/>
    </source>
</evidence>
<dbReference type="Pfam" id="PF11604">
    <property type="entry name" value="CusF_Ec"/>
    <property type="match status" value="1"/>
</dbReference>
<feature type="chain" id="PRO_5011578281" evidence="1">
    <location>
        <begin position="24"/>
        <end position="116"/>
    </location>
</feature>
<keyword evidence="3" id="KW-1185">Reference proteome</keyword>